<dbReference type="Gene3D" id="3.40.50.10150">
    <property type="entry name" value="B12-dependent dehydatase associated subunit"/>
    <property type="match status" value="1"/>
</dbReference>
<protein>
    <submittedName>
        <fullName evidence="1">Dehydratase</fullName>
    </submittedName>
</protein>
<dbReference type="Proteomes" id="UP000515847">
    <property type="component" value="Chromosome"/>
</dbReference>
<sequence length="157" mass="17775">MSIRERVLKPHIGLGAWKSEENSVIAMELRAGMEEENIPWEEKGLPEEDAVRLAYQCAKASPLGVGVAIGKDGSVAIHFHRLPEKEPLFYLPRLQGNRTLWRVYGSHAARLVKGLPFKNTLVLEDERSRELETLVTCITAEIMRVMSDLGFNEEVKY</sequence>
<dbReference type="AlphaFoldDB" id="A0A7G6E7F1"/>
<dbReference type="Pfam" id="PF02288">
    <property type="entry name" value="Dehydratase_MU"/>
    <property type="match status" value="1"/>
</dbReference>
<dbReference type="SUPFAM" id="SSF52968">
    <property type="entry name" value="B12-dependent dehydatase associated subunit"/>
    <property type="match status" value="1"/>
</dbReference>
<reference evidence="1 2" key="1">
    <citation type="journal article" date="2019" name="Front. Microbiol.">
        <title>Thermoanaerosceptrum fracticalcis gen. nov. sp. nov., a Novel Fumarate-Fermenting Microorganism From a Deep Fractured Carbonate Aquifer of the US Great Basin.</title>
        <authorList>
            <person name="Hamilton-Brehm S.D."/>
            <person name="Stewart L.E."/>
            <person name="Zavarin M."/>
            <person name="Caldwell M."/>
            <person name="Lawson P.A."/>
            <person name="Onstott T.C."/>
            <person name="Grzymski J."/>
            <person name="Neveux I."/>
            <person name="Lollar B.S."/>
            <person name="Russell C.E."/>
            <person name="Moser D.P."/>
        </authorList>
    </citation>
    <scope>NUCLEOTIDE SEQUENCE [LARGE SCALE GENOMIC DNA]</scope>
    <source>
        <strain evidence="1 2">DRI-13</strain>
    </source>
</reference>
<dbReference type="RefSeq" id="WP_081908039.1">
    <property type="nucleotide sequence ID" value="NZ_CP045798.1"/>
</dbReference>
<evidence type="ECO:0000313" key="2">
    <source>
        <dbReference type="Proteomes" id="UP000515847"/>
    </source>
</evidence>
<dbReference type="EMBL" id="CP045798">
    <property type="protein sequence ID" value="QNB48005.1"/>
    <property type="molecule type" value="Genomic_DNA"/>
</dbReference>
<name>A0A7G6E7F1_THEFR</name>
<gene>
    <name evidence="1" type="ORF">BR63_18100</name>
</gene>
<proteinExistence type="predicted"/>
<dbReference type="InterPro" id="IPR003208">
    <property type="entry name" value="Dehydtase/Dehydtase_re"/>
</dbReference>
<dbReference type="OrthoDB" id="308037at2"/>
<dbReference type="KEGG" id="tfr:BR63_18100"/>
<dbReference type="InterPro" id="IPR010254">
    <property type="entry name" value="B12-dep_deHydtase_bsu"/>
</dbReference>
<keyword evidence="2" id="KW-1185">Reference proteome</keyword>
<organism evidence="1 2">
    <name type="scientific">Thermanaerosceptrum fracticalcis</name>
    <dbReference type="NCBI Taxonomy" id="1712410"/>
    <lineage>
        <taxon>Bacteria</taxon>
        <taxon>Bacillati</taxon>
        <taxon>Bacillota</taxon>
        <taxon>Clostridia</taxon>
        <taxon>Eubacteriales</taxon>
        <taxon>Peptococcaceae</taxon>
        <taxon>Thermanaerosceptrum</taxon>
    </lineage>
</organism>
<evidence type="ECO:0000313" key="1">
    <source>
        <dbReference type="EMBL" id="QNB48005.1"/>
    </source>
</evidence>
<accession>A0A7G6E7F1</accession>